<feature type="domain" description="Succinylglutamate desuccinylase/Aspartoacylase catalytic" evidence="5">
    <location>
        <begin position="48"/>
        <end position="226"/>
    </location>
</feature>
<evidence type="ECO:0000313" key="7">
    <source>
        <dbReference type="Proteomes" id="UP000068447"/>
    </source>
</evidence>
<protein>
    <submittedName>
        <fullName evidence="6">Succinylglutamate desuccinylase</fullName>
    </submittedName>
</protein>
<dbReference type="GO" id="GO:0046872">
    <property type="term" value="F:metal ion binding"/>
    <property type="evidence" value="ECO:0007669"/>
    <property type="project" value="UniProtKB-KW"/>
</dbReference>
<evidence type="ECO:0000256" key="1">
    <source>
        <dbReference type="ARBA" id="ARBA00001947"/>
    </source>
</evidence>
<dbReference type="GO" id="GO:0016788">
    <property type="term" value="F:hydrolase activity, acting on ester bonds"/>
    <property type="evidence" value="ECO:0007669"/>
    <property type="project" value="InterPro"/>
</dbReference>
<keyword evidence="2" id="KW-0479">Metal-binding</keyword>
<evidence type="ECO:0000256" key="4">
    <source>
        <dbReference type="ARBA" id="ARBA00022833"/>
    </source>
</evidence>
<keyword evidence="4" id="KW-0862">Zinc</keyword>
<keyword evidence="7" id="KW-1185">Reference proteome</keyword>
<evidence type="ECO:0000256" key="3">
    <source>
        <dbReference type="ARBA" id="ARBA00022801"/>
    </source>
</evidence>
<dbReference type="PANTHER" id="PTHR37326:SF2">
    <property type="entry name" value="SUCCINYLGLUTAMATE DESUCCINYLASE_ASPARTOACYLASE FAMILY PROTEIN"/>
    <property type="match status" value="1"/>
</dbReference>
<dbReference type="EMBL" id="CP013650">
    <property type="protein sequence ID" value="ALS96923.1"/>
    <property type="molecule type" value="Genomic_DNA"/>
</dbReference>
<dbReference type="PIRSF" id="PIRSF039012">
    <property type="entry name" value="ASP"/>
    <property type="match status" value="1"/>
</dbReference>
<dbReference type="Gene3D" id="3.40.630.10">
    <property type="entry name" value="Zn peptidases"/>
    <property type="match status" value="1"/>
</dbReference>
<dbReference type="RefSeq" id="WP_062474971.1">
    <property type="nucleotide sequence ID" value="NZ_CP013650.1"/>
</dbReference>
<dbReference type="CDD" id="cd06251">
    <property type="entry name" value="M14_ASTE_ASPA-like"/>
    <property type="match status" value="1"/>
</dbReference>
<dbReference type="OrthoDB" id="9782876at2"/>
<dbReference type="InterPro" id="IPR055438">
    <property type="entry name" value="AstE_AspA_cat"/>
</dbReference>
<dbReference type="AlphaFoldDB" id="A0A0U2QIX9"/>
<name>A0A0U2QIX9_9ALTE</name>
<dbReference type="SUPFAM" id="SSF53187">
    <property type="entry name" value="Zn-dependent exopeptidases"/>
    <property type="match status" value="1"/>
</dbReference>
<proteinExistence type="predicted"/>
<sequence>MPRRPAFEIADHRVAAGTQVSIKLPATRLYTDTPMDLHVEVFHGVRDGPVLLVCAAIHGDELNGIEICRRLIKRLNPKRLHGTVLVVPIVNVFGFIQQTRYLPDRRDLNRCFPGSQRGALGSRLAHLFYDQLLSRATHLIDLHTGAIHRSNLPQIRTDIKDPIAKQMAEEFLTPVILHAKERDGSLRSSATDLGVHCLLYEAGEALRFDEASIRTGLNGILNVMKYLGMGQRRGSRRKFEPMIANSSQWVRNEVDGLIVSRVRLGEMVSKNQILAYSASPHGDMEEAIRSPIDGVVIGMSNIPIANEGEALFHIAKFTPDLIDQAGEIFDAFTEDFEPRVL</sequence>
<dbReference type="KEGG" id="lal:AT746_00610"/>
<reference evidence="6 7" key="1">
    <citation type="submission" date="2015-12" db="EMBL/GenBank/DDBJ databases">
        <title>Complete genome of Lacimicrobium alkaliphilum KCTC 32984.</title>
        <authorList>
            <person name="Kim S.-G."/>
            <person name="Lee Y.-J."/>
        </authorList>
    </citation>
    <scope>NUCLEOTIDE SEQUENCE [LARGE SCALE GENOMIC DNA]</scope>
    <source>
        <strain evidence="6 7">YelD216</strain>
    </source>
</reference>
<organism evidence="6 7">
    <name type="scientific">Lacimicrobium alkaliphilum</name>
    <dbReference type="NCBI Taxonomy" id="1526571"/>
    <lineage>
        <taxon>Bacteria</taxon>
        <taxon>Pseudomonadati</taxon>
        <taxon>Pseudomonadota</taxon>
        <taxon>Gammaproteobacteria</taxon>
        <taxon>Alteromonadales</taxon>
        <taxon>Alteromonadaceae</taxon>
        <taxon>Lacimicrobium</taxon>
    </lineage>
</organism>
<comment type="cofactor">
    <cofactor evidence="1">
        <name>Zn(2+)</name>
        <dbReference type="ChEBI" id="CHEBI:29105"/>
    </cofactor>
</comment>
<accession>A0A0U2QIX9</accession>
<dbReference type="GO" id="GO:0016811">
    <property type="term" value="F:hydrolase activity, acting on carbon-nitrogen (but not peptide) bonds, in linear amides"/>
    <property type="evidence" value="ECO:0007669"/>
    <property type="project" value="InterPro"/>
</dbReference>
<dbReference type="PANTHER" id="PTHR37326">
    <property type="entry name" value="BLL3975 PROTEIN"/>
    <property type="match status" value="1"/>
</dbReference>
<dbReference type="InterPro" id="IPR053138">
    <property type="entry name" value="N-alpha-Ac-DABA_deacetylase"/>
</dbReference>
<dbReference type="Proteomes" id="UP000068447">
    <property type="component" value="Chromosome"/>
</dbReference>
<evidence type="ECO:0000256" key="2">
    <source>
        <dbReference type="ARBA" id="ARBA00022723"/>
    </source>
</evidence>
<evidence type="ECO:0000259" key="5">
    <source>
        <dbReference type="Pfam" id="PF24827"/>
    </source>
</evidence>
<keyword evidence="3" id="KW-0378">Hydrolase</keyword>
<dbReference type="InterPro" id="IPR043795">
    <property type="entry name" value="N-alpha-Ac-DABA-like"/>
</dbReference>
<evidence type="ECO:0000313" key="6">
    <source>
        <dbReference type="EMBL" id="ALS96923.1"/>
    </source>
</evidence>
<dbReference type="STRING" id="1526571.AT746_00610"/>
<dbReference type="Pfam" id="PF24827">
    <property type="entry name" value="AstE_AspA_cat"/>
    <property type="match status" value="1"/>
</dbReference>
<gene>
    <name evidence="6" type="ORF">AT746_00610</name>
</gene>